<evidence type="ECO:0000313" key="2">
    <source>
        <dbReference type="EMBL" id="CAF4636578.1"/>
    </source>
</evidence>
<name>A0A816G3G9_9BILA</name>
<dbReference type="Proteomes" id="UP000681722">
    <property type="component" value="Unassembled WGS sequence"/>
</dbReference>
<keyword evidence="3" id="KW-1185">Reference proteome</keyword>
<dbReference type="Proteomes" id="UP000663829">
    <property type="component" value="Unassembled WGS sequence"/>
</dbReference>
<gene>
    <name evidence="1" type="ORF">GPM918_LOCUS46254</name>
    <name evidence="2" type="ORF">SRO942_LOCUS50013</name>
</gene>
<reference evidence="1" key="1">
    <citation type="submission" date="2021-02" db="EMBL/GenBank/DDBJ databases">
        <authorList>
            <person name="Nowell W R."/>
        </authorList>
    </citation>
    <scope>NUCLEOTIDE SEQUENCE</scope>
</reference>
<feature type="non-terminal residue" evidence="1">
    <location>
        <position position="87"/>
    </location>
</feature>
<dbReference type="AlphaFoldDB" id="A0A816G3G9"/>
<dbReference type="EMBL" id="CAJNOQ010059930">
    <property type="protein sequence ID" value="CAF1669219.1"/>
    <property type="molecule type" value="Genomic_DNA"/>
</dbReference>
<comment type="caution">
    <text evidence="1">The sequence shown here is derived from an EMBL/GenBank/DDBJ whole genome shotgun (WGS) entry which is preliminary data.</text>
</comment>
<evidence type="ECO:0000313" key="3">
    <source>
        <dbReference type="Proteomes" id="UP000663829"/>
    </source>
</evidence>
<protein>
    <submittedName>
        <fullName evidence="1">Uncharacterized protein</fullName>
    </submittedName>
</protein>
<proteinExistence type="predicted"/>
<organism evidence="1 3">
    <name type="scientific">Didymodactylos carnosus</name>
    <dbReference type="NCBI Taxonomy" id="1234261"/>
    <lineage>
        <taxon>Eukaryota</taxon>
        <taxon>Metazoa</taxon>
        <taxon>Spiralia</taxon>
        <taxon>Gnathifera</taxon>
        <taxon>Rotifera</taxon>
        <taxon>Eurotatoria</taxon>
        <taxon>Bdelloidea</taxon>
        <taxon>Philodinida</taxon>
        <taxon>Philodinidae</taxon>
        <taxon>Didymodactylos</taxon>
    </lineage>
</organism>
<accession>A0A816G3G9</accession>
<dbReference type="EMBL" id="CAJOBC010138377">
    <property type="protein sequence ID" value="CAF4636578.1"/>
    <property type="molecule type" value="Genomic_DNA"/>
</dbReference>
<sequence length="87" mass="9126">MYRVSNAGTTSPTLSSPIFVDVPTTGSNLLLQVPFLGNLFGTLGQLGGIDDRIVQAHIRNNQLFAVHTIPVTAAGVGSASGDRYGQR</sequence>
<evidence type="ECO:0000313" key="1">
    <source>
        <dbReference type="EMBL" id="CAF1669219.1"/>
    </source>
</evidence>